<proteinExistence type="predicted"/>
<dbReference type="Proteomes" id="UP001172155">
    <property type="component" value="Unassembled WGS sequence"/>
</dbReference>
<protein>
    <submittedName>
        <fullName evidence="2">Uncharacterized protein</fullName>
    </submittedName>
</protein>
<accession>A0AA40EHT0</accession>
<comment type="caution">
    <text evidence="2">The sequence shown here is derived from an EMBL/GenBank/DDBJ whole genome shotgun (WGS) entry which is preliminary data.</text>
</comment>
<dbReference type="PANTHER" id="PTHR35186">
    <property type="entry name" value="ANK_REP_REGION DOMAIN-CONTAINING PROTEIN"/>
    <property type="match status" value="1"/>
</dbReference>
<dbReference type="EMBL" id="JAUKUD010000007">
    <property type="protein sequence ID" value="KAK0738771.1"/>
    <property type="molecule type" value="Genomic_DNA"/>
</dbReference>
<reference evidence="2" key="1">
    <citation type="submission" date="2023-06" db="EMBL/GenBank/DDBJ databases">
        <title>Genome-scale phylogeny and comparative genomics of the fungal order Sordariales.</title>
        <authorList>
            <consortium name="Lawrence Berkeley National Laboratory"/>
            <person name="Hensen N."/>
            <person name="Bonometti L."/>
            <person name="Westerberg I."/>
            <person name="Brannstrom I.O."/>
            <person name="Guillou S."/>
            <person name="Cros-Aarteil S."/>
            <person name="Calhoun S."/>
            <person name="Haridas S."/>
            <person name="Kuo A."/>
            <person name="Mondo S."/>
            <person name="Pangilinan J."/>
            <person name="Riley R."/>
            <person name="LaButti K."/>
            <person name="Andreopoulos B."/>
            <person name="Lipzen A."/>
            <person name="Chen C."/>
            <person name="Yanf M."/>
            <person name="Daum C."/>
            <person name="Ng V."/>
            <person name="Clum A."/>
            <person name="Steindorff A."/>
            <person name="Ohm R."/>
            <person name="Martin F."/>
            <person name="Silar P."/>
            <person name="Natvig D."/>
            <person name="Lalanne C."/>
            <person name="Gautier V."/>
            <person name="Ament-velasquez S.L."/>
            <person name="Kruys A."/>
            <person name="Hutchinson M.I."/>
            <person name="Powell A.J."/>
            <person name="Barry K."/>
            <person name="Miller A.N."/>
            <person name="Grigoriev I.V."/>
            <person name="Debuchy R."/>
            <person name="Gladieux P."/>
            <person name="Thoren M.H."/>
            <person name="Johannesson H."/>
        </authorList>
    </citation>
    <scope>NUCLEOTIDE SEQUENCE</scope>
    <source>
        <strain evidence="2">SMH3187-1</strain>
    </source>
</reference>
<keyword evidence="3" id="KW-1185">Reference proteome</keyword>
<name>A0AA40EHT0_9PEZI</name>
<feature type="region of interest" description="Disordered" evidence="1">
    <location>
        <begin position="401"/>
        <end position="420"/>
    </location>
</feature>
<gene>
    <name evidence="2" type="ORF">B0T18DRAFT_433524</name>
</gene>
<evidence type="ECO:0000313" key="3">
    <source>
        <dbReference type="Proteomes" id="UP001172155"/>
    </source>
</evidence>
<organism evidence="2 3">
    <name type="scientific">Schizothecium vesticola</name>
    <dbReference type="NCBI Taxonomy" id="314040"/>
    <lineage>
        <taxon>Eukaryota</taxon>
        <taxon>Fungi</taxon>
        <taxon>Dikarya</taxon>
        <taxon>Ascomycota</taxon>
        <taxon>Pezizomycotina</taxon>
        <taxon>Sordariomycetes</taxon>
        <taxon>Sordariomycetidae</taxon>
        <taxon>Sordariales</taxon>
        <taxon>Schizotheciaceae</taxon>
        <taxon>Schizothecium</taxon>
    </lineage>
</organism>
<evidence type="ECO:0000256" key="1">
    <source>
        <dbReference type="SAM" id="MobiDB-lite"/>
    </source>
</evidence>
<evidence type="ECO:0000313" key="2">
    <source>
        <dbReference type="EMBL" id="KAK0738771.1"/>
    </source>
</evidence>
<sequence>MSGLEIIGVILALYPIAVDLAKGYRKLKWNDFELHRGLLVAGQLYDKTVKDLLTSAVSYGEMQRLVPSDGSINHELWRDAGLQQKLRDRLGPHKFPLAMRHLTEMKTLLDQGDAGVVGRWKMKTKMALANMPHSRVHEAVKQVRNLNDDLRALLDERPIIRPHQQYLEESTIILNVEMTTSGGVRACEFYEAIKKTYTCACSTPHPIGLGCYCTDCVQPLSTTAKLGPHSADQWEFCLAFPRAPSIDSTLSTDSPAAVLLQTIPDADHQGAEVKTVHDICSLISGVTNDGDFQIADVLIDTAANADTKTYRMKVAKIVSGSTDDAKPHVSKIKSFSELRCDTDLSRKARLELAIRLSLTILQLCKTPWIDDSWTWTDVCVSQVTTATRTTAIQQYGDLEKCSASPTEDTPPTAALPPSAEPPSPVMFFLREIYSVAYDAEAASTAATIIAAPRAVDVMDKEPVMTKLGMALIELALGKSIQDMKEGCGLGGMSDQDVANICTARALLENGKIRREANRAYEGVVKAYECYHV</sequence>
<dbReference type="AlphaFoldDB" id="A0AA40EHT0"/>
<dbReference type="PANTHER" id="PTHR35186:SF4">
    <property type="entry name" value="PRION-INHIBITION AND PROPAGATION HELO DOMAIN-CONTAINING PROTEIN"/>
    <property type="match status" value="1"/>
</dbReference>